<dbReference type="Pfam" id="PF22085">
    <property type="entry name" value="NorB_cytochrome_c-like"/>
    <property type="match status" value="1"/>
</dbReference>
<dbReference type="Gene3D" id="1.20.210.10">
    <property type="entry name" value="Cytochrome c oxidase-like, subunit I domain"/>
    <property type="match status" value="1"/>
</dbReference>
<evidence type="ECO:0000313" key="4">
    <source>
        <dbReference type="Proteomes" id="UP000057609"/>
    </source>
</evidence>
<dbReference type="AlphaFoldDB" id="A0A0B5BDX7"/>
<feature type="transmembrane region" description="Helical" evidence="1">
    <location>
        <begin position="369"/>
        <end position="393"/>
    </location>
</feature>
<dbReference type="InterPro" id="IPR000883">
    <property type="entry name" value="Cyt_C_Oxase_1"/>
</dbReference>
<feature type="transmembrane region" description="Helical" evidence="1">
    <location>
        <begin position="14"/>
        <end position="35"/>
    </location>
</feature>
<feature type="transmembrane region" description="Helical" evidence="1">
    <location>
        <begin position="332"/>
        <end position="357"/>
    </location>
</feature>
<feature type="transmembrane region" description="Helical" evidence="1">
    <location>
        <begin position="518"/>
        <end position="538"/>
    </location>
</feature>
<feature type="domain" description="Nitric oxide reductase subunit B cytochrome c-like" evidence="2">
    <location>
        <begin position="45"/>
        <end position="219"/>
    </location>
</feature>
<dbReference type="PANTHER" id="PTHR10422:SF38">
    <property type="entry name" value="CYTOCHROME B SUBUNIT OF NITRIC OXIDE REDUCTASE"/>
    <property type="match status" value="1"/>
</dbReference>
<dbReference type="STRING" id="345632.GPICK_16090"/>
<feature type="transmembrane region" description="Helical" evidence="1">
    <location>
        <begin position="675"/>
        <end position="698"/>
    </location>
</feature>
<dbReference type="GO" id="GO:0016020">
    <property type="term" value="C:membrane"/>
    <property type="evidence" value="ECO:0007669"/>
    <property type="project" value="InterPro"/>
</dbReference>
<keyword evidence="1" id="KW-0472">Membrane</keyword>
<feature type="transmembrane region" description="Helical" evidence="1">
    <location>
        <begin position="478"/>
        <end position="506"/>
    </location>
</feature>
<feature type="transmembrane region" description="Helical" evidence="1">
    <location>
        <begin position="544"/>
        <end position="566"/>
    </location>
</feature>
<accession>A0A0B5BDX7</accession>
<keyword evidence="1" id="KW-1133">Transmembrane helix</keyword>
<dbReference type="GO" id="GO:0004129">
    <property type="term" value="F:cytochrome-c oxidase activity"/>
    <property type="evidence" value="ECO:0007669"/>
    <property type="project" value="InterPro"/>
</dbReference>
<evidence type="ECO:0000256" key="1">
    <source>
        <dbReference type="SAM" id="Phobius"/>
    </source>
</evidence>
<dbReference type="Proteomes" id="UP000057609">
    <property type="component" value="Chromosome"/>
</dbReference>
<dbReference type="PANTHER" id="PTHR10422">
    <property type="entry name" value="CYTOCHROME C OXIDASE SUBUNIT 1"/>
    <property type="match status" value="1"/>
</dbReference>
<protein>
    <submittedName>
        <fullName evidence="3">Nitric-oxide reductase</fullName>
    </submittedName>
</protein>
<dbReference type="InterPro" id="IPR036927">
    <property type="entry name" value="Cyt_c_oxase-like_su1_sf"/>
</dbReference>
<sequence>MAERTTPVETLSPWWRNSVILVLVLGFTVLIWIAVRSYQDAPPIPDRVVSGDGTTIFTGADILAGQQVFLRYGLMENGTVWGHGAYLGPDFSAEYLHTLAGETAQAIARQRYGRDAGELNDAERETVAAEVGTLLKGNRYDPRSRTLTFLASEAASYRQQIRKWRDYFSRPTNDGGLPGAYISDQRELEQLTSFFAWTAWASVANRPGKPYSYTNNFPYDPEVGNRPTSDAFLWSALSLIMLLGGTAAVLFSFGKFDFLGWQGKGEHIHPQMLPGATTESQRATIKYFVVVALLFLAQTLVGGATVHYRVDPGSFYGIDISSLLPSHILRTWHLQLAIFWVATAYVAGGLLLAPSLGKEPKGQVGGINFLFGALVVVVVGSLVGEMLGVRQMLGSLWFWFGHQGWEYLDLGRAWQILLAVGLVLWGFLLFRALTPARQDPERREIASLFLYGALAIPLFYLPAMFFTGTTHFSVVDTWRFWIIHLWVEGFFEVFVTAMVAVIFYNLGMVSHLTAARVVYLDALLYLGSGIVGTGHHWYWTGQSAVTMALAAMFSALEVVPLTLLTLDAWDFVKLSRGKCDVCNKPVSIPHKWTFYFLIAVGFWNFVGAGVFGFLINLPIVSYFEVGTMLTPNHGHAAMMGVFGMLAVALTVFALRQVLTDEQWAGPERFVRVSFWGLNIGLALMVVTNLFPGGVLQLFDVLDHGYWHARGPEFLNGTIPRLIEWLRMPGDLVFIAAGAFPLLIAAGLTYRMMRSRL</sequence>
<feature type="transmembrane region" description="Helical" evidence="1">
    <location>
        <begin position="635"/>
        <end position="654"/>
    </location>
</feature>
<feature type="transmembrane region" description="Helical" evidence="1">
    <location>
        <begin position="231"/>
        <end position="254"/>
    </location>
</feature>
<dbReference type="OrthoDB" id="9767153at2"/>
<dbReference type="GO" id="GO:0020037">
    <property type="term" value="F:heme binding"/>
    <property type="evidence" value="ECO:0007669"/>
    <property type="project" value="InterPro"/>
</dbReference>
<dbReference type="EMBL" id="CP009788">
    <property type="protein sequence ID" value="AJE04687.1"/>
    <property type="molecule type" value="Genomic_DNA"/>
</dbReference>
<organism evidence="3 4">
    <name type="scientific">Geobacter pickeringii</name>
    <dbReference type="NCBI Taxonomy" id="345632"/>
    <lineage>
        <taxon>Bacteria</taxon>
        <taxon>Pseudomonadati</taxon>
        <taxon>Thermodesulfobacteriota</taxon>
        <taxon>Desulfuromonadia</taxon>
        <taxon>Geobacterales</taxon>
        <taxon>Geobacteraceae</taxon>
        <taxon>Geobacter</taxon>
    </lineage>
</organism>
<dbReference type="RefSeq" id="WP_039744910.1">
    <property type="nucleotide sequence ID" value="NZ_CP009788.1"/>
</dbReference>
<feature type="transmembrane region" description="Helical" evidence="1">
    <location>
        <begin position="731"/>
        <end position="749"/>
    </location>
</feature>
<evidence type="ECO:0000259" key="2">
    <source>
        <dbReference type="Pfam" id="PF22085"/>
    </source>
</evidence>
<dbReference type="Pfam" id="PF00115">
    <property type="entry name" value="COX1"/>
    <property type="match status" value="1"/>
</dbReference>
<feature type="transmembrane region" description="Helical" evidence="1">
    <location>
        <begin position="413"/>
        <end position="433"/>
    </location>
</feature>
<keyword evidence="4" id="KW-1185">Reference proteome</keyword>
<keyword evidence="1" id="KW-0812">Transmembrane</keyword>
<feature type="transmembrane region" description="Helical" evidence="1">
    <location>
        <begin position="445"/>
        <end position="466"/>
    </location>
</feature>
<dbReference type="KEGG" id="gpi:GPICK_16090"/>
<proteinExistence type="predicted"/>
<gene>
    <name evidence="3" type="ORF">GPICK_16090</name>
</gene>
<dbReference type="HOGENOM" id="CLU_021582_0_0_7"/>
<reference evidence="3 4" key="1">
    <citation type="journal article" date="2015" name="Genome Announc.">
        <title>Complete Genome of Geobacter pickeringii G13T, a Metal-Reducing Isolate from Sedimentary Kaolin Deposits.</title>
        <authorList>
            <person name="Badalamenti J.P."/>
            <person name="Bond D.R."/>
        </authorList>
    </citation>
    <scope>NUCLEOTIDE SEQUENCE [LARGE SCALE GENOMIC DNA]</scope>
    <source>
        <strain evidence="3 4">G13</strain>
    </source>
</reference>
<feature type="transmembrane region" description="Helical" evidence="1">
    <location>
        <begin position="287"/>
        <end position="308"/>
    </location>
</feature>
<name>A0A0B5BDX7_9BACT</name>
<dbReference type="GO" id="GO:0009060">
    <property type="term" value="P:aerobic respiration"/>
    <property type="evidence" value="ECO:0007669"/>
    <property type="project" value="InterPro"/>
</dbReference>
<dbReference type="SUPFAM" id="SSF81442">
    <property type="entry name" value="Cytochrome c oxidase subunit I-like"/>
    <property type="match status" value="1"/>
</dbReference>
<feature type="transmembrane region" description="Helical" evidence="1">
    <location>
        <begin position="594"/>
        <end position="615"/>
    </location>
</feature>
<evidence type="ECO:0000313" key="3">
    <source>
        <dbReference type="EMBL" id="AJE04687.1"/>
    </source>
</evidence>
<dbReference type="InterPro" id="IPR054309">
    <property type="entry name" value="NorB_cytochrome_c-like"/>
</dbReference>